<protein>
    <submittedName>
        <fullName evidence="3">Carboxymuconolactone decarboxylase family protein</fullName>
    </submittedName>
</protein>
<dbReference type="EMBL" id="LMVN01000006">
    <property type="protein sequence ID" value="PAV07905.1"/>
    <property type="molecule type" value="Genomic_DNA"/>
</dbReference>
<comment type="caution">
    <text evidence="2">The sequence shown here is derived from an EMBL/GenBank/DDBJ whole genome shotgun (WGS) entry which is preliminary data.</text>
</comment>
<reference evidence="3 5" key="1">
    <citation type="submission" date="2016-04" db="EMBL/GenBank/DDBJ databases">
        <title>Genome sequence of Methanosphaera cuniculi DSM 4103.</title>
        <authorList>
            <person name="Poehlein A."/>
            <person name="Seedorf H."/>
            <person name="Daniel R."/>
        </authorList>
    </citation>
    <scope>NUCLEOTIDE SEQUENCE [LARGE SCALE GENOMIC DNA]</scope>
    <source>
        <strain evidence="3 5">DSM 4103</strain>
    </source>
</reference>
<dbReference type="EMBL" id="LWMS01000025">
    <property type="protein sequence ID" value="PWL08205.1"/>
    <property type="molecule type" value="Genomic_DNA"/>
</dbReference>
<dbReference type="Pfam" id="PF02627">
    <property type="entry name" value="CMD"/>
    <property type="match status" value="1"/>
</dbReference>
<reference evidence="2 4" key="2">
    <citation type="journal article" date="2017" name="BMC Genomics">
        <title>Genomic analysis of methanogenic archaea reveals a shift towards energy conservation.</title>
        <authorList>
            <person name="Gilmore S.P."/>
            <person name="Henske J.K."/>
            <person name="Sexton J.A."/>
            <person name="Solomon K.V."/>
            <person name="Seppala S."/>
            <person name="Yoo J.I."/>
            <person name="Huyett L.M."/>
            <person name="Pressman A."/>
            <person name="Cogan J.Z."/>
            <person name="Kivenson V."/>
            <person name="Peng X."/>
            <person name="Tan Y."/>
            <person name="Valentine D.L."/>
            <person name="O'Malley M.A."/>
        </authorList>
    </citation>
    <scope>NUCLEOTIDE SEQUENCE [LARGE SCALE GENOMIC DNA]</scope>
    <source>
        <strain evidence="2 4">1R-7</strain>
    </source>
</reference>
<keyword evidence="4" id="KW-1185">Reference proteome</keyword>
<evidence type="ECO:0000259" key="1">
    <source>
        <dbReference type="Pfam" id="PF02627"/>
    </source>
</evidence>
<dbReference type="RefSeq" id="WP_095608251.1">
    <property type="nucleotide sequence ID" value="NZ_CAUHCB010000005.1"/>
</dbReference>
<evidence type="ECO:0000313" key="3">
    <source>
        <dbReference type="EMBL" id="PWL08205.1"/>
    </source>
</evidence>
<dbReference type="Gene3D" id="1.20.1290.10">
    <property type="entry name" value="AhpD-like"/>
    <property type="match status" value="1"/>
</dbReference>
<dbReference type="InterPro" id="IPR029032">
    <property type="entry name" value="AhpD-like"/>
</dbReference>
<sequence length="247" mass="28425">MLDDNEIIEIISEYDLELKNTDPELVEIIDNLICVDLKDEYMKLSYDERMIVILTTLITNQSVDLYEKLLTQALRNGFKPVIIKEMLYQTIVYVGLSKVYEFIDITNDIFDENGVDVPLPGQSITTNKTRKNEGYTIQADHYGKDWLDMKIKSTPDNQKQLWDYISAFGFGDIYTRGGISQKQRELITLAVLVSLRGCEDQLEIHMRGNLKVGNDENKIIAVLMILIPYIGFPRIHNALKILNKITI</sequence>
<dbReference type="InterPro" id="IPR052512">
    <property type="entry name" value="4CMD/NDH-1_regulator"/>
</dbReference>
<dbReference type="OrthoDB" id="36436at2157"/>
<evidence type="ECO:0000313" key="5">
    <source>
        <dbReference type="Proteomes" id="UP000246004"/>
    </source>
</evidence>
<dbReference type="GO" id="GO:0051920">
    <property type="term" value="F:peroxiredoxin activity"/>
    <property type="evidence" value="ECO:0007669"/>
    <property type="project" value="InterPro"/>
</dbReference>
<organism evidence="2 4">
    <name type="scientific">Methanosphaera cuniculi</name>
    <dbReference type="NCBI Taxonomy" id="1077256"/>
    <lineage>
        <taxon>Archaea</taxon>
        <taxon>Methanobacteriati</taxon>
        <taxon>Methanobacteriota</taxon>
        <taxon>Methanomada group</taxon>
        <taxon>Methanobacteria</taxon>
        <taxon>Methanobacteriales</taxon>
        <taxon>Methanobacteriaceae</taxon>
        <taxon>Methanosphaera</taxon>
    </lineage>
</organism>
<feature type="domain" description="Carboxymuconolactone decarboxylase-like" evidence="1">
    <location>
        <begin position="164"/>
        <end position="243"/>
    </location>
</feature>
<name>A0A2A2HEX1_9EURY</name>
<dbReference type="AlphaFoldDB" id="A0A2A2HEX1"/>
<dbReference type="InterPro" id="IPR003779">
    <property type="entry name" value="CMD-like"/>
</dbReference>
<dbReference type="PANTHER" id="PTHR33570">
    <property type="entry name" value="4-CARBOXYMUCONOLACTONE DECARBOXYLASE FAMILY PROTEIN"/>
    <property type="match status" value="1"/>
</dbReference>
<evidence type="ECO:0000313" key="4">
    <source>
        <dbReference type="Proteomes" id="UP000217528"/>
    </source>
</evidence>
<gene>
    <name evidence="2" type="ORF">ASJ82_06890</name>
    <name evidence="3" type="ORF">MSCUN_09140</name>
</gene>
<dbReference type="PANTHER" id="PTHR33570:SF2">
    <property type="entry name" value="CARBOXYMUCONOLACTONE DECARBOXYLASE-LIKE DOMAIN-CONTAINING PROTEIN"/>
    <property type="match status" value="1"/>
</dbReference>
<evidence type="ECO:0000313" key="2">
    <source>
        <dbReference type="EMBL" id="PAV07905.1"/>
    </source>
</evidence>
<dbReference type="Proteomes" id="UP000217528">
    <property type="component" value="Unassembled WGS sequence"/>
</dbReference>
<accession>A0A2A2HEX1</accession>
<dbReference type="SUPFAM" id="SSF69118">
    <property type="entry name" value="AhpD-like"/>
    <property type="match status" value="1"/>
</dbReference>
<dbReference type="Proteomes" id="UP000246004">
    <property type="component" value="Unassembled WGS sequence"/>
</dbReference>
<proteinExistence type="predicted"/>